<evidence type="ECO:0000313" key="3">
    <source>
        <dbReference type="EMBL" id="MDJ1506126.1"/>
    </source>
</evidence>
<accession>A0AAE3R946</accession>
<feature type="domain" description="Enoyl reductase (ER)" evidence="2">
    <location>
        <begin position="26"/>
        <end position="343"/>
    </location>
</feature>
<evidence type="ECO:0000259" key="2">
    <source>
        <dbReference type="SMART" id="SM00829"/>
    </source>
</evidence>
<dbReference type="CDD" id="cd05289">
    <property type="entry name" value="MDR_like_2"/>
    <property type="match status" value="1"/>
</dbReference>
<dbReference type="PROSITE" id="PS01162">
    <property type="entry name" value="QOR_ZETA_CRYSTAL"/>
    <property type="match status" value="1"/>
</dbReference>
<dbReference type="Gene3D" id="3.40.50.720">
    <property type="entry name" value="NAD(P)-binding Rossmann-like Domain"/>
    <property type="match status" value="1"/>
</dbReference>
<proteinExistence type="predicted"/>
<dbReference type="PANTHER" id="PTHR11695">
    <property type="entry name" value="ALCOHOL DEHYDROGENASE RELATED"/>
    <property type="match status" value="1"/>
</dbReference>
<dbReference type="GO" id="GO:0008270">
    <property type="term" value="F:zinc ion binding"/>
    <property type="evidence" value="ECO:0007669"/>
    <property type="project" value="InterPro"/>
</dbReference>
<evidence type="ECO:0000256" key="1">
    <source>
        <dbReference type="ARBA" id="ARBA00023002"/>
    </source>
</evidence>
<dbReference type="SUPFAM" id="SSF51735">
    <property type="entry name" value="NAD(P)-binding Rossmann-fold domains"/>
    <property type="match status" value="1"/>
</dbReference>
<dbReference type="InterPro" id="IPR020843">
    <property type="entry name" value="ER"/>
</dbReference>
<protein>
    <submittedName>
        <fullName evidence="3">NADP-dependent oxidoreductase</fullName>
        <ecNumber evidence="3">1.-.-.-</ecNumber>
    </submittedName>
</protein>
<dbReference type="EMBL" id="JASJOU010000020">
    <property type="protein sequence ID" value="MDJ1506126.1"/>
    <property type="molecule type" value="Genomic_DNA"/>
</dbReference>
<dbReference type="InterPro" id="IPR011032">
    <property type="entry name" value="GroES-like_sf"/>
</dbReference>
<dbReference type="GO" id="GO:0016491">
    <property type="term" value="F:oxidoreductase activity"/>
    <property type="evidence" value="ECO:0007669"/>
    <property type="project" value="UniProtKB-KW"/>
</dbReference>
<dbReference type="AlphaFoldDB" id="A0AAE3R946"/>
<dbReference type="InterPro" id="IPR013154">
    <property type="entry name" value="ADH-like_N"/>
</dbReference>
<dbReference type="Pfam" id="PF08240">
    <property type="entry name" value="ADH_N"/>
    <property type="match status" value="1"/>
</dbReference>
<dbReference type="PANTHER" id="PTHR11695:SF294">
    <property type="entry name" value="RETICULON-4-INTERACTING PROTEIN 1, MITOCHONDRIAL"/>
    <property type="match status" value="1"/>
</dbReference>
<gene>
    <name evidence="3" type="ORF">QNI22_36035</name>
</gene>
<dbReference type="Pfam" id="PF13602">
    <property type="entry name" value="ADH_zinc_N_2"/>
    <property type="match status" value="1"/>
</dbReference>
<dbReference type="SUPFAM" id="SSF50129">
    <property type="entry name" value="GroES-like"/>
    <property type="match status" value="1"/>
</dbReference>
<comment type="caution">
    <text evidence="3">The sequence shown here is derived from an EMBL/GenBank/DDBJ whole genome shotgun (WGS) entry which is preliminary data.</text>
</comment>
<dbReference type="Gene3D" id="3.90.180.10">
    <property type="entry name" value="Medium-chain alcohol dehydrogenases, catalytic domain"/>
    <property type="match status" value="1"/>
</dbReference>
<dbReference type="InterPro" id="IPR050700">
    <property type="entry name" value="YIM1/Zinc_Alcohol_DH_Fams"/>
</dbReference>
<keyword evidence="4" id="KW-1185">Reference proteome</keyword>
<keyword evidence="1 3" id="KW-0560">Oxidoreductase</keyword>
<reference evidence="3" key="1">
    <citation type="submission" date="2023-05" db="EMBL/GenBank/DDBJ databases">
        <authorList>
            <person name="Zhang X."/>
        </authorList>
    </citation>
    <scope>NUCLEOTIDE SEQUENCE</scope>
    <source>
        <strain evidence="3">BD1B2-1</strain>
    </source>
</reference>
<organism evidence="3 4">
    <name type="scientific">Xanthocytophaga agilis</name>
    <dbReference type="NCBI Taxonomy" id="3048010"/>
    <lineage>
        <taxon>Bacteria</taxon>
        <taxon>Pseudomonadati</taxon>
        <taxon>Bacteroidota</taxon>
        <taxon>Cytophagia</taxon>
        <taxon>Cytophagales</taxon>
        <taxon>Rhodocytophagaceae</taxon>
        <taxon>Xanthocytophaga</taxon>
    </lineage>
</organism>
<sequence length="346" mass="36784">MQSFENKTEKSANTQMMKAIRLHAFGGPEVLRYEDVPLPALEPGEVLIRVHAIGINPPDWYLRDGFKTVPNFKPSITLPVIPGSDVSGVIEAIAPDVKGFAVGDAVFGMIRFPSFGKSAAYAEYVAAPASDLAHKPTGIDHIHAAGAPMAGLTAWQYLIRLGHNEPNPFQPEPHSPVPLNGKTVLINGAAGGVGHLAVQLAKWQGAEVIAVASSKHEGFLHELGADQFIDYTTRAPEEVVKEVDLVLDTLGGPTTGRFLRILKRGGALFPVFLGFSDHDQAAERGVTVSAAQVRSNGLQLAELGNLLDSGTVRVAIDSTFPLADAQKAHERAALGHIQGKIVLTAV</sequence>
<dbReference type="InterPro" id="IPR036291">
    <property type="entry name" value="NAD(P)-bd_dom_sf"/>
</dbReference>
<name>A0AAE3R946_9BACT</name>
<dbReference type="InterPro" id="IPR002364">
    <property type="entry name" value="Quin_OxRdtase/zeta-crystal_CS"/>
</dbReference>
<dbReference type="Proteomes" id="UP001232063">
    <property type="component" value="Unassembled WGS sequence"/>
</dbReference>
<evidence type="ECO:0000313" key="4">
    <source>
        <dbReference type="Proteomes" id="UP001232063"/>
    </source>
</evidence>
<dbReference type="EC" id="1.-.-.-" evidence="3"/>
<dbReference type="SMART" id="SM00829">
    <property type="entry name" value="PKS_ER"/>
    <property type="match status" value="1"/>
</dbReference>
<dbReference type="RefSeq" id="WP_314518878.1">
    <property type="nucleotide sequence ID" value="NZ_JASJOU010000020.1"/>
</dbReference>